<dbReference type="SMART" id="SM00249">
    <property type="entry name" value="PHD"/>
    <property type="match status" value="3"/>
</dbReference>
<evidence type="ECO:0000256" key="7">
    <source>
        <dbReference type="SAM" id="MobiDB-lite"/>
    </source>
</evidence>
<feature type="domain" description="Zinc finger PHD-type" evidence="8">
    <location>
        <begin position="371"/>
        <end position="437"/>
    </location>
</feature>
<dbReference type="Pfam" id="PF12047">
    <property type="entry name" value="DNMT1-RFD"/>
    <property type="match status" value="1"/>
</dbReference>
<dbReference type="CDD" id="cd15565">
    <property type="entry name" value="PHD2_NSD"/>
    <property type="match status" value="1"/>
</dbReference>
<evidence type="ECO:0000256" key="6">
    <source>
        <dbReference type="ARBA" id="ARBA00023242"/>
    </source>
</evidence>
<dbReference type="InterPro" id="IPR055198">
    <property type="entry name" value="NSD_PHD"/>
</dbReference>
<sequence>MASSDDEGDVVTTTVSDYEFTGGVDEESISFAKLPVEWSEGNTGDGKQLQIYLRGKTDNGLRTIYVQVTAWKFNLLKGKPEISVLQAQGSWIKLLKPWKPYYDIIRTALVTVYALHFAKWNPQRSQKALWDNLKDTLSMFERMPCVDDLADHVPLITESIKWDTELENSKLLSAFLAEKPWEKKTSIENVRHSFIVDDINWKEDQGDSEEADKSEDSEPEEGDKADENDDSDSNESDCFDSVCAFCDNGGDLLICDGKCMRSFHATVKDGEESQCLSLGFTKAELKAIKNVPFICDHCKYKKHQCFACGKLGSSDELSNPEVFCCVNGACGYFYHPHCVATLLHPGDDAATEELEKRIANGEPFACPIHKCHVCKELELRSTHEMQFAVCRRCPKAYHRKCLPSDIRSEDDSENEIVQRAWEGLIPKRLLIYCLAHDIDKAIMTPLRDHIVFPGSRQEKKKMLELESSQFKRLPKGKGLAFKDNAGNRISEKQQKGNGAKGVGLSRKRLKELPTPSSKKQKLANTRTYQRQFKRSLNDEGRIPSVDRSYATFSDTESEPLNPRSVATGHAENTKEVKPNGKTTDNTFTLDADAKRRVLTLMKAASSSVKLVDVKRRHKPPSQALYSRFSTDNVTMGKVEGSVQAVHAALKKLDEGNVRDAKAVCGEELLQQVLKWKMLAVALISYNLSEYLKGTGLNIRMSFKSELARANSAKANHILWPKLVPCFGITFSSSIRIFYGQGTDSVTDGNGLTGYVLSLIADILRWYVQDGDMLVDFCCGSNDFSCLIKEKLDEMGRVCSFKNYDILQAKNDYNFERRDWMGVKKEELPDGSKLIMGLNPPFGVNAALANKFISKALEFNPKLLILIVPRETQRLDEKVPPYDLIWEDDQMLAGKSFYLPGSVDVNNKQIEDWNISAPVLYLWSSRAWTNKHKAIAESHSHHSGALKNCRLDTNHNEPHTTNSGQVFHGKSSSARGEDKPADTPKTLGQNTEEIALCHGEVLDNETVSHSEGLPGDINSTFKELEQKEENISHRDDLPHDINSSFRNLEQKEKATISHSNSFSRNFNSSSTNLDKKERKTISHKDDLPHSRGVGKRHAAVKNHSETSRNSVGGREDKKRSPSNMFPKDRSSGKLKVPRHLSPDVSTRLRPYPTESRETTPQVLSERGERHQVARVPLERGDRWQSRQVAGRDDHRQQQLSQGKFPTPQSYSQVKDSVEVSDLLKKYGAEELQHGMRVEQAYDAHRLPQGQAYNPHHPPQHDISGGQAYTHRLPQHGMSGGQIHDAHQPHQRVYDWRSSQGYASPAASVQSMGSPAPPFTSYSGDVRSIGSPALPYTSYPGEMNVRSQESAVPPYQHQYGLAGASSSSYGEMRAPAAQRYAARLHEPHHARMDPTPPPNQGPLGFAQGPYYPHNTNSGWLRD</sequence>
<evidence type="ECO:0000256" key="3">
    <source>
        <dbReference type="ARBA" id="ARBA00022737"/>
    </source>
</evidence>
<dbReference type="GO" id="GO:0006338">
    <property type="term" value="P:chromatin remodeling"/>
    <property type="evidence" value="ECO:0007669"/>
    <property type="project" value="UniProtKB-ARBA"/>
</dbReference>
<dbReference type="InterPro" id="IPR013083">
    <property type="entry name" value="Znf_RING/FYVE/PHD"/>
</dbReference>
<keyword evidence="5" id="KW-0862">Zinc</keyword>
<feature type="region of interest" description="Disordered" evidence="7">
    <location>
        <begin position="1049"/>
        <end position="1212"/>
    </location>
</feature>
<evidence type="ECO:0000259" key="8">
    <source>
        <dbReference type="SMART" id="SM00249"/>
    </source>
</evidence>
<dbReference type="EMBL" id="PNBA02000012">
    <property type="protein sequence ID" value="KAG6405293.1"/>
    <property type="molecule type" value="Genomic_DNA"/>
</dbReference>
<dbReference type="InterPro" id="IPR055197">
    <property type="entry name" value="PHDvar_NSD"/>
</dbReference>
<evidence type="ECO:0000313" key="9">
    <source>
        <dbReference type="EMBL" id="KAG6405293.1"/>
    </source>
</evidence>
<feature type="compositionally biased region" description="Polar residues" evidence="7">
    <location>
        <begin position="1196"/>
        <end position="1212"/>
    </location>
</feature>
<feature type="compositionally biased region" description="Polar residues" evidence="7">
    <location>
        <begin position="514"/>
        <end position="530"/>
    </location>
</feature>
<gene>
    <name evidence="9" type="ORF">SASPL_132880</name>
</gene>
<feature type="region of interest" description="Disordered" evidence="7">
    <location>
        <begin position="938"/>
        <end position="986"/>
    </location>
</feature>
<feature type="compositionally biased region" description="Basic and acidic residues" evidence="7">
    <location>
        <begin position="1164"/>
        <end position="1195"/>
    </location>
</feature>
<reference evidence="9" key="2">
    <citation type="submission" date="2020-08" db="EMBL/GenBank/DDBJ databases">
        <title>Plant Genome Project.</title>
        <authorList>
            <person name="Zhang R.-G."/>
        </authorList>
    </citation>
    <scope>NUCLEOTIDE SEQUENCE</scope>
    <source>
        <strain evidence="9">Huo1</strain>
        <tissue evidence="9">Leaf</tissue>
    </source>
</reference>
<feature type="region of interest" description="Disordered" evidence="7">
    <location>
        <begin position="1386"/>
        <end position="1420"/>
    </location>
</feature>
<name>A0A8X8X202_SALSN</name>
<feature type="region of interest" description="Disordered" evidence="7">
    <location>
        <begin position="481"/>
        <end position="536"/>
    </location>
</feature>
<dbReference type="InterPro" id="IPR001965">
    <property type="entry name" value="Znf_PHD"/>
</dbReference>
<comment type="caution">
    <text evidence="9">The sequence shown here is derived from an EMBL/GenBank/DDBJ whole genome shotgun (WGS) entry which is preliminary data.</text>
</comment>
<evidence type="ECO:0000256" key="5">
    <source>
        <dbReference type="ARBA" id="ARBA00022833"/>
    </source>
</evidence>
<feature type="compositionally biased region" description="Basic and acidic residues" evidence="7">
    <location>
        <begin position="1072"/>
        <end position="1088"/>
    </location>
</feature>
<feature type="compositionally biased region" description="Low complexity" evidence="7">
    <location>
        <begin position="1056"/>
        <end position="1071"/>
    </location>
</feature>
<organism evidence="9">
    <name type="scientific">Salvia splendens</name>
    <name type="common">Scarlet sage</name>
    <dbReference type="NCBI Taxonomy" id="180675"/>
    <lineage>
        <taxon>Eukaryota</taxon>
        <taxon>Viridiplantae</taxon>
        <taxon>Streptophyta</taxon>
        <taxon>Embryophyta</taxon>
        <taxon>Tracheophyta</taxon>
        <taxon>Spermatophyta</taxon>
        <taxon>Magnoliopsida</taxon>
        <taxon>eudicotyledons</taxon>
        <taxon>Gunneridae</taxon>
        <taxon>Pentapetalae</taxon>
        <taxon>asterids</taxon>
        <taxon>lamiids</taxon>
        <taxon>Lamiales</taxon>
        <taxon>Lamiaceae</taxon>
        <taxon>Nepetoideae</taxon>
        <taxon>Mentheae</taxon>
        <taxon>Salviinae</taxon>
        <taxon>Salvia</taxon>
        <taxon>Salvia subgen. Calosphace</taxon>
        <taxon>core Calosphace</taxon>
    </lineage>
</organism>
<keyword evidence="3" id="KW-0677">Repeat</keyword>
<dbReference type="Proteomes" id="UP000298416">
    <property type="component" value="Unassembled WGS sequence"/>
</dbReference>
<feature type="compositionally biased region" description="Polar residues" evidence="7">
    <location>
        <begin position="1411"/>
        <end position="1420"/>
    </location>
</feature>
<evidence type="ECO:0000256" key="1">
    <source>
        <dbReference type="ARBA" id="ARBA00004123"/>
    </source>
</evidence>
<evidence type="ECO:0000256" key="2">
    <source>
        <dbReference type="ARBA" id="ARBA00022723"/>
    </source>
</evidence>
<keyword evidence="10" id="KW-1185">Reference proteome</keyword>
<dbReference type="InterPro" id="IPR022702">
    <property type="entry name" value="Cytosine_MeTrfase1_RFD"/>
</dbReference>
<feature type="compositionally biased region" description="Polar residues" evidence="7">
    <location>
        <begin position="958"/>
        <end position="973"/>
    </location>
</feature>
<dbReference type="InterPro" id="IPR058939">
    <property type="entry name" value="Mtase_EDM2"/>
</dbReference>
<dbReference type="GO" id="GO:0008270">
    <property type="term" value="F:zinc ion binding"/>
    <property type="evidence" value="ECO:0007669"/>
    <property type="project" value="UniProtKB-KW"/>
</dbReference>
<protein>
    <recommendedName>
        <fullName evidence="8">Zinc finger PHD-type domain-containing protein</fullName>
    </recommendedName>
</protein>
<dbReference type="InterPro" id="IPR011011">
    <property type="entry name" value="Znf_FYVE_PHD"/>
</dbReference>
<dbReference type="PANTHER" id="PTHR46235">
    <property type="entry name" value="PHD FINGER-CONTAINING PROTEIN DDB_G0268158"/>
    <property type="match status" value="1"/>
</dbReference>
<dbReference type="Pfam" id="PF22908">
    <property type="entry name" value="PHD_NSD"/>
    <property type="match status" value="1"/>
</dbReference>
<keyword evidence="4" id="KW-0863">Zinc-finger</keyword>
<dbReference type="CDD" id="cd15566">
    <property type="entry name" value="PHD3_NSD"/>
    <property type="match status" value="1"/>
</dbReference>
<dbReference type="Pfam" id="PF26055">
    <property type="entry name" value="Mtase_EDM2"/>
    <property type="match status" value="1"/>
</dbReference>
<dbReference type="GO" id="GO:0005634">
    <property type="term" value="C:nucleus"/>
    <property type="evidence" value="ECO:0007669"/>
    <property type="project" value="UniProtKB-SubCell"/>
</dbReference>
<keyword evidence="6" id="KW-0539">Nucleus</keyword>
<dbReference type="PANTHER" id="PTHR46235:SF3">
    <property type="entry name" value="PHD FINGER-CONTAINING PROTEIN DDB_G0268158"/>
    <property type="match status" value="1"/>
</dbReference>
<feature type="domain" description="Zinc finger PHD-type" evidence="8">
    <location>
        <begin position="304"/>
        <end position="370"/>
    </location>
</feature>
<evidence type="ECO:0000256" key="4">
    <source>
        <dbReference type="ARBA" id="ARBA00022771"/>
    </source>
</evidence>
<reference evidence="9" key="1">
    <citation type="submission" date="2018-01" db="EMBL/GenBank/DDBJ databases">
        <authorList>
            <person name="Mao J.F."/>
        </authorList>
    </citation>
    <scope>NUCLEOTIDE SEQUENCE</scope>
    <source>
        <strain evidence="9">Huo1</strain>
        <tissue evidence="9">Leaf</tissue>
    </source>
</reference>
<feature type="domain" description="Zinc finger PHD-type" evidence="8">
    <location>
        <begin position="242"/>
        <end position="299"/>
    </location>
</feature>
<dbReference type="Pfam" id="PF23004">
    <property type="entry name" value="PHDvar_NSD"/>
    <property type="match status" value="1"/>
</dbReference>
<feature type="compositionally biased region" description="Acidic residues" evidence="7">
    <location>
        <begin position="206"/>
        <end position="234"/>
    </location>
</feature>
<dbReference type="SUPFAM" id="SSF57903">
    <property type="entry name" value="FYVE/PHD zinc finger"/>
    <property type="match status" value="1"/>
</dbReference>
<feature type="region of interest" description="Disordered" evidence="7">
    <location>
        <begin position="204"/>
        <end position="234"/>
    </location>
</feature>
<dbReference type="Gene3D" id="3.30.40.10">
    <property type="entry name" value="Zinc/RING finger domain, C3HC4 (zinc finger)"/>
    <property type="match status" value="2"/>
</dbReference>
<keyword evidence="2" id="KW-0479">Metal-binding</keyword>
<accession>A0A8X8X202</accession>
<comment type="subcellular location">
    <subcellularLocation>
        <location evidence="1">Nucleus</location>
    </subcellularLocation>
</comment>
<evidence type="ECO:0000313" key="10">
    <source>
        <dbReference type="Proteomes" id="UP000298416"/>
    </source>
</evidence>
<proteinExistence type="predicted"/>
<feature type="compositionally biased region" description="Basic and acidic residues" evidence="7">
    <location>
        <begin position="948"/>
        <end position="957"/>
    </location>
</feature>